<sequence length="110" mass="12263">MDLNKELLHDIQKIPGISSISSIDEYGELLYSTEANADITSFISFVAGMNETLEEDIQLKLAKKTIIRGPKDNNLIIFNTQGSILAVQTTRKSPALGISKMLEFLLREHL</sequence>
<dbReference type="EMBL" id="CACVAY010000011">
    <property type="protein sequence ID" value="CAA6802233.1"/>
    <property type="molecule type" value="Genomic_DNA"/>
</dbReference>
<organism evidence="1">
    <name type="scientific">uncultured Thiotrichaceae bacterium</name>
    <dbReference type="NCBI Taxonomy" id="298394"/>
    <lineage>
        <taxon>Bacteria</taxon>
        <taxon>Pseudomonadati</taxon>
        <taxon>Pseudomonadota</taxon>
        <taxon>Gammaproteobacteria</taxon>
        <taxon>Thiotrichales</taxon>
        <taxon>Thiotrichaceae</taxon>
        <taxon>environmental samples</taxon>
    </lineage>
</organism>
<accession>A0A6S6S3K8</accession>
<name>A0A6S6S3K8_9GAMM</name>
<gene>
    <name evidence="1" type="ORF">HELGO_WM29840</name>
</gene>
<evidence type="ECO:0008006" key="2">
    <source>
        <dbReference type="Google" id="ProtNLM"/>
    </source>
</evidence>
<proteinExistence type="predicted"/>
<reference evidence="1" key="1">
    <citation type="submission" date="2020-01" db="EMBL/GenBank/DDBJ databases">
        <authorList>
            <person name="Meier V. D."/>
            <person name="Meier V D."/>
        </authorList>
    </citation>
    <scope>NUCLEOTIDE SEQUENCE</scope>
    <source>
        <strain evidence="1">HLG_WM_MAG_07</strain>
    </source>
</reference>
<protein>
    <recommendedName>
        <fullName evidence="2">Roadblock/LAMTOR2 domain-containing protein</fullName>
    </recommendedName>
</protein>
<evidence type="ECO:0000313" key="1">
    <source>
        <dbReference type="EMBL" id="CAA6802233.1"/>
    </source>
</evidence>
<dbReference type="AlphaFoldDB" id="A0A6S6S3K8"/>